<feature type="compositionally biased region" description="Low complexity" evidence="1">
    <location>
        <begin position="198"/>
        <end position="214"/>
    </location>
</feature>
<feature type="region of interest" description="Disordered" evidence="1">
    <location>
        <begin position="148"/>
        <end position="168"/>
    </location>
</feature>
<dbReference type="Gene3D" id="1.10.260.40">
    <property type="entry name" value="lambda repressor-like DNA-binding domains"/>
    <property type="match status" value="1"/>
</dbReference>
<dbReference type="InterPro" id="IPR025194">
    <property type="entry name" value="RodZ-like_C"/>
</dbReference>
<organism evidence="4 5">
    <name type="scientific">Marinomonas colpomeniae</name>
    <dbReference type="NCBI Taxonomy" id="2774408"/>
    <lineage>
        <taxon>Bacteria</taxon>
        <taxon>Pseudomonadati</taxon>
        <taxon>Pseudomonadota</taxon>
        <taxon>Gammaproteobacteria</taxon>
        <taxon>Oceanospirillales</taxon>
        <taxon>Oceanospirillaceae</taxon>
        <taxon>Marinomonas</taxon>
    </lineage>
</organism>
<dbReference type="Proteomes" id="UP000604161">
    <property type="component" value="Unassembled WGS sequence"/>
</dbReference>
<keyword evidence="2" id="KW-1133">Transmembrane helix</keyword>
<gene>
    <name evidence="4" type="ORF">IF202_09430</name>
</gene>
<sequence>MAQGIKMTTDVRMNAPESVSSNINIGGRLKQKRLELEFDERHVATELKIAIDQVQALEANNFNYFRSVTFARGFLKSYCRLLDIDYVEVLGAFESQRADAESTIKPVDKIHKQTHLGDPIVIFISVVIVAILVFLVFWWPTNSTNTSSDDLNDDISESAEAPQAQEVSAPVAIASTEEEQLSIIEEEPLLTVDSDSTSTAVESNNSVESNSTDSNVVTGLSAETVAILKEAGVSPDEVVKATKKVEVQEPIAPQEADYLDDIVISFTSDCWTEIRDTSGTILFSGVKSAGSTLTLTGNAPYRVVLGYAKGVSSLKYKGEAFDFSSFTNKELARFELK</sequence>
<evidence type="ECO:0000259" key="3">
    <source>
        <dbReference type="Pfam" id="PF13464"/>
    </source>
</evidence>
<feature type="transmembrane region" description="Helical" evidence="2">
    <location>
        <begin position="120"/>
        <end position="139"/>
    </location>
</feature>
<dbReference type="Pfam" id="PF13464">
    <property type="entry name" value="RodZ_C"/>
    <property type="match status" value="1"/>
</dbReference>
<evidence type="ECO:0000256" key="2">
    <source>
        <dbReference type="SAM" id="Phobius"/>
    </source>
</evidence>
<dbReference type="PANTHER" id="PTHR34475">
    <property type="match status" value="1"/>
</dbReference>
<feature type="domain" description="Cytoskeleton protein RodZ-like C-terminal" evidence="3">
    <location>
        <begin position="263"/>
        <end position="335"/>
    </location>
</feature>
<dbReference type="PANTHER" id="PTHR34475:SF1">
    <property type="entry name" value="CYTOSKELETON PROTEIN RODZ"/>
    <property type="match status" value="1"/>
</dbReference>
<protein>
    <submittedName>
        <fullName evidence="4">Helix-turn-helix domain-containing protein</fullName>
    </submittedName>
</protein>
<dbReference type="EMBL" id="JACYFC010000003">
    <property type="protein sequence ID" value="MBD5771269.1"/>
    <property type="molecule type" value="Genomic_DNA"/>
</dbReference>
<proteinExistence type="predicted"/>
<keyword evidence="2" id="KW-0812">Transmembrane</keyword>
<accession>A0ABR8NYZ9</accession>
<reference evidence="4 5" key="1">
    <citation type="submission" date="2020-09" db="EMBL/GenBank/DDBJ databases">
        <title>Marinomonas sp. nov., isolated from the cysticercosis algae of Qingdao, China.</title>
        <authorList>
            <person name="Sun X."/>
        </authorList>
    </citation>
    <scope>NUCLEOTIDE SEQUENCE [LARGE SCALE GENOMIC DNA]</scope>
    <source>
        <strain evidence="4 5">SM2066</strain>
    </source>
</reference>
<keyword evidence="5" id="KW-1185">Reference proteome</keyword>
<name>A0ABR8NYZ9_9GAMM</name>
<evidence type="ECO:0000313" key="5">
    <source>
        <dbReference type="Proteomes" id="UP000604161"/>
    </source>
</evidence>
<feature type="region of interest" description="Disordered" evidence="1">
    <location>
        <begin position="193"/>
        <end position="214"/>
    </location>
</feature>
<dbReference type="InterPro" id="IPR050400">
    <property type="entry name" value="Bact_Cytoskel_RodZ"/>
</dbReference>
<evidence type="ECO:0000313" key="4">
    <source>
        <dbReference type="EMBL" id="MBD5771269.1"/>
    </source>
</evidence>
<dbReference type="Pfam" id="PF13413">
    <property type="entry name" value="HTH_25"/>
    <property type="match status" value="1"/>
</dbReference>
<keyword evidence="2" id="KW-0472">Membrane</keyword>
<dbReference type="InterPro" id="IPR010982">
    <property type="entry name" value="Lambda_DNA-bd_dom_sf"/>
</dbReference>
<comment type="caution">
    <text evidence="4">The sequence shown here is derived from an EMBL/GenBank/DDBJ whole genome shotgun (WGS) entry which is preliminary data.</text>
</comment>
<evidence type="ECO:0000256" key="1">
    <source>
        <dbReference type="SAM" id="MobiDB-lite"/>
    </source>
</evidence>